<feature type="region of interest" description="Disordered" evidence="1">
    <location>
        <begin position="23"/>
        <end position="55"/>
    </location>
</feature>
<sequence length="146" mass="16308">MSVQDENESLDFREEVIFSSDIDESVYIDPEGRTEDLPKSPEVDPSPSTPISKSPSAVLREIPKTAFGKMEDCLEDDLTCFGKFIVALLRKLPDMDALKCQNQIYNILSSQKLSILKKELSEAQPPPETSPVGSHHELSAYSITEY</sequence>
<feature type="compositionally biased region" description="Basic and acidic residues" evidence="1">
    <location>
        <begin position="30"/>
        <end position="42"/>
    </location>
</feature>
<dbReference type="EMBL" id="GEZM01056975">
    <property type="protein sequence ID" value="JAV72537.1"/>
    <property type="molecule type" value="Transcribed_RNA"/>
</dbReference>
<name>A0A1Y1LFV7_PHOPY</name>
<proteinExistence type="predicted"/>
<dbReference type="EMBL" id="VVIM01000007">
    <property type="protein sequence ID" value="KAB0796132.1"/>
    <property type="molecule type" value="Genomic_DNA"/>
</dbReference>
<keyword evidence="4" id="KW-1185">Reference proteome</keyword>
<reference evidence="2" key="1">
    <citation type="journal article" date="2016" name="Sci. Rep.">
        <title>Molecular characterization of firefly nuptial gifts: a multi-omics approach sheds light on postcopulatory sexual selection.</title>
        <authorList>
            <person name="Al-Wathiqui N."/>
            <person name="Fallon T.R."/>
            <person name="South A."/>
            <person name="Weng J.K."/>
            <person name="Lewis S.M."/>
        </authorList>
    </citation>
    <scope>NUCLEOTIDE SEQUENCE</scope>
</reference>
<organism evidence="2">
    <name type="scientific">Photinus pyralis</name>
    <name type="common">Common eastern firefly</name>
    <name type="synonym">Lampyris pyralis</name>
    <dbReference type="NCBI Taxonomy" id="7054"/>
    <lineage>
        <taxon>Eukaryota</taxon>
        <taxon>Metazoa</taxon>
        <taxon>Ecdysozoa</taxon>
        <taxon>Arthropoda</taxon>
        <taxon>Hexapoda</taxon>
        <taxon>Insecta</taxon>
        <taxon>Pterygota</taxon>
        <taxon>Neoptera</taxon>
        <taxon>Endopterygota</taxon>
        <taxon>Coleoptera</taxon>
        <taxon>Polyphaga</taxon>
        <taxon>Elateriformia</taxon>
        <taxon>Elateroidea</taxon>
        <taxon>Lampyridae</taxon>
        <taxon>Lampyrinae</taxon>
        <taxon>Photinus</taxon>
    </lineage>
</organism>
<dbReference type="InParanoid" id="A0A1Y1LFV7"/>
<dbReference type="Proteomes" id="UP000327044">
    <property type="component" value="Unassembled WGS sequence"/>
</dbReference>
<reference evidence="3 4" key="2">
    <citation type="journal article" date="2018" name="Elife">
        <title>Firefly genomes illuminate parallel origins of bioluminescence in beetles.</title>
        <authorList>
            <person name="Fallon T.R."/>
            <person name="Lower S.E."/>
            <person name="Chang C.H."/>
            <person name="Bessho-Uehara M."/>
            <person name="Martin G.J."/>
            <person name="Bewick A.J."/>
            <person name="Behringer M."/>
            <person name="Debat H.J."/>
            <person name="Wong I."/>
            <person name="Day J.C."/>
            <person name="Suvorov A."/>
            <person name="Silva C.J."/>
            <person name="Stanger-Hall K.F."/>
            <person name="Hall D.W."/>
            <person name="Schmitz R.J."/>
            <person name="Nelson D.R."/>
            <person name="Lewis S.M."/>
            <person name="Shigenobu S."/>
            <person name="Bybee S.M."/>
            <person name="Larracuente A.M."/>
            <person name="Oba Y."/>
            <person name="Weng J.K."/>
        </authorList>
    </citation>
    <scope>NUCLEOTIDE SEQUENCE [LARGE SCALE GENOMIC DNA]</scope>
    <source>
        <strain evidence="3">1611_PpyrPB1</strain>
        <tissue evidence="3">Whole body</tissue>
    </source>
</reference>
<gene>
    <name evidence="3" type="ORF">PPYR_10193</name>
</gene>
<feature type="compositionally biased region" description="Low complexity" evidence="1">
    <location>
        <begin position="45"/>
        <end position="55"/>
    </location>
</feature>
<protein>
    <submittedName>
        <fullName evidence="2">Uncharacterized protein</fullName>
    </submittedName>
</protein>
<evidence type="ECO:0000313" key="3">
    <source>
        <dbReference type="EMBL" id="KAB0796132.1"/>
    </source>
</evidence>
<evidence type="ECO:0000313" key="4">
    <source>
        <dbReference type="Proteomes" id="UP000327044"/>
    </source>
</evidence>
<reference evidence="3" key="3">
    <citation type="submission" date="2019-08" db="EMBL/GenBank/DDBJ databases">
        <authorList>
            <consortium name="Photinus pyralis genome working group"/>
            <person name="Fallon T.R."/>
            <person name="Sander Lower S.E."/>
            <person name="Weng J.-K."/>
        </authorList>
    </citation>
    <scope>NUCLEOTIDE SEQUENCE</scope>
    <source>
        <strain evidence="3">1611_PpyrPB1</strain>
        <tissue evidence="3">Whole body</tissue>
    </source>
</reference>
<dbReference type="EMBL" id="GEZM01056973">
    <property type="protein sequence ID" value="JAV72539.1"/>
    <property type="molecule type" value="Transcribed_RNA"/>
</dbReference>
<dbReference type="AlphaFoldDB" id="A0A1Y1LFV7"/>
<accession>A0A1Y1LFV7</accession>
<feature type="region of interest" description="Disordered" evidence="1">
    <location>
        <begin position="119"/>
        <end position="146"/>
    </location>
</feature>
<evidence type="ECO:0000256" key="1">
    <source>
        <dbReference type="SAM" id="MobiDB-lite"/>
    </source>
</evidence>
<evidence type="ECO:0000313" key="2">
    <source>
        <dbReference type="EMBL" id="JAV72539.1"/>
    </source>
</evidence>